<protein>
    <submittedName>
        <fullName evidence="2">Uncharacterized protein</fullName>
    </submittedName>
</protein>
<evidence type="ECO:0000256" key="1">
    <source>
        <dbReference type="SAM" id="Phobius"/>
    </source>
</evidence>
<comment type="caution">
    <text evidence="2">The sequence shown here is derived from an EMBL/GenBank/DDBJ whole genome shotgun (WGS) entry which is preliminary data.</text>
</comment>
<keyword evidence="1" id="KW-0812">Transmembrane</keyword>
<feature type="transmembrane region" description="Helical" evidence="1">
    <location>
        <begin position="34"/>
        <end position="56"/>
    </location>
</feature>
<proteinExistence type="predicted"/>
<dbReference type="Proteomes" id="UP000219327">
    <property type="component" value="Unassembled WGS sequence"/>
</dbReference>
<name>A0A2A5WXC4_9GAMM</name>
<keyword evidence="1" id="KW-1133">Transmembrane helix</keyword>
<dbReference type="EMBL" id="NTKD01000008">
    <property type="protein sequence ID" value="PDH40844.1"/>
    <property type="molecule type" value="Genomic_DNA"/>
</dbReference>
<dbReference type="AlphaFoldDB" id="A0A2A5WXC4"/>
<accession>A0A2A5WXC4</accession>
<evidence type="ECO:0000313" key="3">
    <source>
        <dbReference type="Proteomes" id="UP000219327"/>
    </source>
</evidence>
<organism evidence="2 3">
    <name type="scientific">OM182 bacterium MED-G24</name>
    <dbReference type="NCBI Taxonomy" id="1986255"/>
    <lineage>
        <taxon>Bacteria</taxon>
        <taxon>Pseudomonadati</taxon>
        <taxon>Pseudomonadota</taxon>
        <taxon>Gammaproteobacteria</taxon>
        <taxon>OMG group</taxon>
        <taxon>OM182 clade</taxon>
    </lineage>
</organism>
<evidence type="ECO:0000313" key="2">
    <source>
        <dbReference type="EMBL" id="PDH40844.1"/>
    </source>
</evidence>
<reference evidence="2 3" key="1">
    <citation type="submission" date="2017-08" db="EMBL/GenBank/DDBJ databases">
        <title>Fine stratification of microbial communities through a metagenomic profile of the photic zone.</title>
        <authorList>
            <person name="Haro-Moreno J.M."/>
            <person name="Lopez-Perez M."/>
            <person name="De La Torre J."/>
            <person name="Picazo A."/>
            <person name="Camacho A."/>
            <person name="Rodriguez-Valera F."/>
        </authorList>
    </citation>
    <scope>NUCLEOTIDE SEQUENCE [LARGE SCALE GENOMIC DNA]</scope>
    <source>
        <strain evidence="2">MED-G24</strain>
    </source>
</reference>
<sequence>MIEAILRDDKMLAELRHVSYFELSELVLLTYSTLIYQLSVLLTVTFGYFVAAYLVAKRLSVF</sequence>
<gene>
    <name evidence="2" type="ORF">CNE99_02815</name>
</gene>
<keyword evidence="1" id="KW-0472">Membrane</keyword>